<feature type="region of interest" description="Disordered" evidence="1">
    <location>
        <begin position="1"/>
        <end position="27"/>
    </location>
</feature>
<dbReference type="EMBL" id="DSOL01000100">
    <property type="protein sequence ID" value="HEN27712.1"/>
    <property type="molecule type" value="Genomic_DNA"/>
</dbReference>
<evidence type="ECO:0000313" key="2">
    <source>
        <dbReference type="EMBL" id="HEN27712.1"/>
    </source>
</evidence>
<evidence type="ECO:0000256" key="1">
    <source>
        <dbReference type="SAM" id="MobiDB-lite"/>
    </source>
</evidence>
<feature type="compositionally biased region" description="Polar residues" evidence="1">
    <location>
        <begin position="1"/>
        <end position="15"/>
    </location>
</feature>
<organism evidence="2">
    <name type="scientific">candidate division WOR-3 bacterium</name>
    <dbReference type="NCBI Taxonomy" id="2052148"/>
    <lineage>
        <taxon>Bacteria</taxon>
        <taxon>Bacteria division WOR-3</taxon>
    </lineage>
</organism>
<comment type="caution">
    <text evidence="2">The sequence shown here is derived from an EMBL/GenBank/DDBJ whole genome shotgun (WGS) entry which is preliminary data.</text>
</comment>
<accession>A0A7C2P084</accession>
<name>A0A7C2P084_UNCW3</name>
<dbReference type="AlphaFoldDB" id="A0A7C2P084"/>
<proteinExistence type="predicted"/>
<protein>
    <submittedName>
        <fullName evidence="2">Uncharacterized protein</fullName>
    </submittedName>
</protein>
<sequence length="105" mass="12261">MQASWKQTTLDNWLSENKEVSEKQQAPNINNTASEFVRENKVYIEGFLDDWDDTICNTELDMRHDKNGNVLGWMEGEPNADEWDGSVDNKIKNLEDHVSKRGWLF</sequence>
<reference evidence="2" key="1">
    <citation type="journal article" date="2020" name="mSystems">
        <title>Genome- and Community-Level Interaction Insights into Carbon Utilization and Element Cycling Functions of Hydrothermarchaeota in Hydrothermal Sediment.</title>
        <authorList>
            <person name="Zhou Z."/>
            <person name="Liu Y."/>
            <person name="Xu W."/>
            <person name="Pan J."/>
            <person name="Luo Z.H."/>
            <person name="Li M."/>
        </authorList>
    </citation>
    <scope>NUCLEOTIDE SEQUENCE [LARGE SCALE GENOMIC DNA]</scope>
    <source>
        <strain evidence="2">SpSt-34</strain>
    </source>
</reference>
<gene>
    <name evidence="2" type="ORF">ENQ77_03435</name>
</gene>